<organism evidence="8 9">
    <name type="scientific">Oryza sativa subsp. indica</name>
    <name type="common">Rice</name>
    <dbReference type="NCBI Taxonomy" id="39946"/>
    <lineage>
        <taxon>Eukaryota</taxon>
        <taxon>Viridiplantae</taxon>
        <taxon>Streptophyta</taxon>
        <taxon>Embryophyta</taxon>
        <taxon>Tracheophyta</taxon>
        <taxon>Spermatophyta</taxon>
        <taxon>Magnoliopsida</taxon>
        <taxon>Liliopsida</taxon>
        <taxon>Poales</taxon>
        <taxon>Poaceae</taxon>
        <taxon>BOP clade</taxon>
        <taxon>Oryzoideae</taxon>
        <taxon>Oryzeae</taxon>
        <taxon>Oryzinae</taxon>
        <taxon>Oryza</taxon>
        <taxon>Oryza sativa</taxon>
    </lineage>
</organism>
<keyword evidence="3" id="KW-0805">Transcription regulation</keyword>
<evidence type="ECO:0000256" key="2">
    <source>
        <dbReference type="ARBA" id="ARBA00005510"/>
    </source>
</evidence>
<dbReference type="InterPro" id="IPR036638">
    <property type="entry name" value="HLH_DNA-bd_sf"/>
</dbReference>
<accession>B8B765</accession>
<dbReference type="Gramene" id="BGIOSGA025137-TA">
    <property type="protein sequence ID" value="BGIOSGA025137-PA"/>
    <property type="gene ID" value="BGIOSGA025137"/>
</dbReference>
<dbReference type="PANTHER" id="PTHR46807">
    <property type="entry name" value="TRANSCRIPTION FACTOR PIF3"/>
    <property type="match status" value="1"/>
</dbReference>
<comment type="subcellular location">
    <subcellularLocation>
        <location evidence="1">Nucleus</location>
    </subcellularLocation>
</comment>
<dbReference type="InterPro" id="IPR044273">
    <property type="entry name" value="PIF3-like"/>
</dbReference>
<dbReference type="AlphaFoldDB" id="B8B765"/>
<dbReference type="STRING" id="39946.B8B765"/>
<dbReference type="Gene3D" id="4.10.280.10">
    <property type="entry name" value="Helix-loop-helix DNA-binding domain"/>
    <property type="match status" value="1"/>
</dbReference>
<dbReference type="InterPro" id="IPR011598">
    <property type="entry name" value="bHLH_dom"/>
</dbReference>
<evidence type="ECO:0000256" key="3">
    <source>
        <dbReference type="ARBA" id="ARBA00023015"/>
    </source>
</evidence>
<feature type="compositionally biased region" description="Basic residues" evidence="6">
    <location>
        <begin position="394"/>
        <end position="403"/>
    </location>
</feature>
<dbReference type="Proteomes" id="UP000007015">
    <property type="component" value="Chromosome 7"/>
</dbReference>
<feature type="compositionally biased region" description="Low complexity" evidence="6">
    <location>
        <begin position="349"/>
        <end position="358"/>
    </location>
</feature>
<evidence type="ECO:0000256" key="5">
    <source>
        <dbReference type="ARBA" id="ARBA00023242"/>
    </source>
</evidence>
<dbReference type="PROSITE" id="PS50888">
    <property type="entry name" value="BHLH"/>
    <property type="match status" value="1"/>
</dbReference>
<evidence type="ECO:0000313" key="9">
    <source>
        <dbReference type="Proteomes" id="UP000007015"/>
    </source>
</evidence>
<evidence type="ECO:0000256" key="4">
    <source>
        <dbReference type="ARBA" id="ARBA00023163"/>
    </source>
</evidence>
<dbReference type="PANTHER" id="PTHR46807:SF7">
    <property type="entry name" value="BHLH DOMAIN-CONTAINING PROTEIN"/>
    <property type="match status" value="1"/>
</dbReference>
<proteinExistence type="inferred from homology"/>
<feature type="compositionally biased region" description="Acidic residues" evidence="6">
    <location>
        <begin position="327"/>
        <end position="348"/>
    </location>
</feature>
<evidence type="ECO:0000256" key="1">
    <source>
        <dbReference type="ARBA" id="ARBA00004123"/>
    </source>
</evidence>
<keyword evidence="9" id="KW-1185">Reference proteome</keyword>
<dbReference type="InterPro" id="IPR047265">
    <property type="entry name" value="PIF1-like_bHLH"/>
</dbReference>
<dbReference type="GO" id="GO:0005634">
    <property type="term" value="C:nucleus"/>
    <property type="evidence" value="ECO:0007669"/>
    <property type="project" value="UniProtKB-SubCell"/>
</dbReference>
<dbReference type="HOGENOM" id="CLU_030314_3_1_1"/>
<dbReference type="Pfam" id="PF00010">
    <property type="entry name" value="HLH"/>
    <property type="match status" value="1"/>
</dbReference>
<dbReference type="CDD" id="cd11445">
    <property type="entry name" value="bHLH_AtPIF_like"/>
    <property type="match status" value="1"/>
</dbReference>
<evidence type="ECO:0000256" key="6">
    <source>
        <dbReference type="SAM" id="MobiDB-lite"/>
    </source>
</evidence>
<feature type="region of interest" description="Disordered" evidence="6">
    <location>
        <begin position="321"/>
        <end position="407"/>
    </location>
</feature>
<dbReference type="GO" id="GO:0003700">
    <property type="term" value="F:DNA-binding transcription factor activity"/>
    <property type="evidence" value="ECO:0007669"/>
    <property type="project" value="InterPro"/>
</dbReference>
<evidence type="ECO:0000259" key="7">
    <source>
        <dbReference type="PROSITE" id="PS50888"/>
    </source>
</evidence>
<evidence type="ECO:0000313" key="8">
    <source>
        <dbReference type="EMBL" id="EEC81506.1"/>
    </source>
</evidence>
<dbReference type="EMBL" id="CM000132">
    <property type="protein sequence ID" value="EEC81506.1"/>
    <property type="molecule type" value="Genomic_DNA"/>
</dbReference>
<keyword evidence="4" id="KW-0804">Transcription</keyword>
<sequence>MKLLGTQDGPASSRSRVRDVMLPRRDAPPPPPTSSLRALAARVQARRRTYHCSSSPLWVGSRRIVIVIEEPTALDKLKLTRSASEKTVLTLIRSTKSSPPLSNLDSRSREAHRQCRLDLLKRIHLTLLPRHSHFLSTSKRSKKNEVRSVKCDLPAVEELRRHGCGCNCKVVVVVGDDDEPEEALAIGGFRSVCLRGVSSAWRAGGSSCGRHGGVVAHAQTRHRSSDVLARSGVTGEEETASAWFADGGGGGGGDDDALGLGMGRDIYSQLWHSFANVDGHAAGALALATPTPTPRAAARSDDVSSRLDEADLSICGSNAVVAPALPADDDDDIDAAAPREEEEEEEEGPGAARAAGASSSGGSGSGSGSYPLFKRGREELVDSLSEVADETRPSKRPAAKRRTRAAEVHNLSERRRRDRINEKLRALQELVPHCNKTDKASILDEAIEYLKSLQMQVQIMWMTTGIVPMMFPGTHQLMPPMGMGLNTACMPGAQAQGLNQMQRTTYYMNNSLPNQMPQIPSPAMNAPSVPDDMQNDNRIRGPRNPFLHCNDTLTATAQVPGLFTYGSQIAEQNEIQELLSGAVIPSSSDGTIK</sequence>
<feature type="compositionally biased region" description="Basic and acidic residues" evidence="6">
    <location>
        <begin position="16"/>
        <end position="27"/>
    </location>
</feature>
<name>B8B765_ORYSI</name>
<keyword evidence="5" id="KW-0539">Nucleus</keyword>
<dbReference type="SUPFAM" id="SSF47459">
    <property type="entry name" value="HLH, helix-loop-helix DNA-binding domain"/>
    <property type="match status" value="1"/>
</dbReference>
<protein>
    <recommendedName>
        <fullName evidence="7">BHLH domain-containing protein</fullName>
    </recommendedName>
</protein>
<dbReference type="GO" id="GO:0046983">
    <property type="term" value="F:protein dimerization activity"/>
    <property type="evidence" value="ECO:0007669"/>
    <property type="project" value="InterPro"/>
</dbReference>
<dbReference type="SMART" id="SM00353">
    <property type="entry name" value="HLH"/>
    <property type="match status" value="1"/>
</dbReference>
<feature type="domain" description="BHLH" evidence="7">
    <location>
        <begin position="404"/>
        <end position="453"/>
    </location>
</feature>
<reference evidence="8 9" key="1">
    <citation type="journal article" date="2005" name="PLoS Biol.">
        <title>The genomes of Oryza sativa: a history of duplications.</title>
        <authorList>
            <person name="Yu J."/>
            <person name="Wang J."/>
            <person name="Lin W."/>
            <person name="Li S."/>
            <person name="Li H."/>
            <person name="Zhou J."/>
            <person name="Ni P."/>
            <person name="Dong W."/>
            <person name="Hu S."/>
            <person name="Zeng C."/>
            <person name="Zhang J."/>
            <person name="Zhang Y."/>
            <person name="Li R."/>
            <person name="Xu Z."/>
            <person name="Li S."/>
            <person name="Li X."/>
            <person name="Zheng H."/>
            <person name="Cong L."/>
            <person name="Lin L."/>
            <person name="Yin J."/>
            <person name="Geng J."/>
            <person name="Li G."/>
            <person name="Shi J."/>
            <person name="Liu J."/>
            <person name="Lv H."/>
            <person name="Li J."/>
            <person name="Wang J."/>
            <person name="Deng Y."/>
            <person name="Ran L."/>
            <person name="Shi X."/>
            <person name="Wang X."/>
            <person name="Wu Q."/>
            <person name="Li C."/>
            <person name="Ren X."/>
            <person name="Wang J."/>
            <person name="Wang X."/>
            <person name="Li D."/>
            <person name="Liu D."/>
            <person name="Zhang X."/>
            <person name="Ji Z."/>
            <person name="Zhao W."/>
            <person name="Sun Y."/>
            <person name="Zhang Z."/>
            <person name="Bao J."/>
            <person name="Han Y."/>
            <person name="Dong L."/>
            <person name="Ji J."/>
            <person name="Chen P."/>
            <person name="Wu S."/>
            <person name="Liu J."/>
            <person name="Xiao Y."/>
            <person name="Bu D."/>
            <person name="Tan J."/>
            <person name="Yang L."/>
            <person name="Ye C."/>
            <person name="Zhang J."/>
            <person name="Xu J."/>
            <person name="Zhou Y."/>
            <person name="Yu Y."/>
            <person name="Zhang B."/>
            <person name="Zhuang S."/>
            <person name="Wei H."/>
            <person name="Liu B."/>
            <person name="Lei M."/>
            <person name="Yu H."/>
            <person name="Li Y."/>
            <person name="Xu H."/>
            <person name="Wei S."/>
            <person name="He X."/>
            <person name="Fang L."/>
            <person name="Zhang Z."/>
            <person name="Zhang Y."/>
            <person name="Huang X."/>
            <person name="Su Z."/>
            <person name="Tong W."/>
            <person name="Li J."/>
            <person name="Tong Z."/>
            <person name="Li S."/>
            <person name="Ye J."/>
            <person name="Wang L."/>
            <person name="Fang L."/>
            <person name="Lei T."/>
            <person name="Chen C."/>
            <person name="Chen H."/>
            <person name="Xu Z."/>
            <person name="Li H."/>
            <person name="Huang H."/>
            <person name="Zhang F."/>
            <person name="Xu H."/>
            <person name="Li N."/>
            <person name="Zhao C."/>
            <person name="Li S."/>
            <person name="Dong L."/>
            <person name="Huang Y."/>
            <person name="Li L."/>
            <person name="Xi Y."/>
            <person name="Qi Q."/>
            <person name="Li W."/>
            <person name="Zhang B."/>
            <person name="Hu W."/>
            <person name="Zhang Y."/>
            <person name="Tian X."/>
            <person name="Jiao Y."/>
            <person name="Liang X."/>
            <person name="Jin J."/>
            <person name="Gao L."/>
            <person name="Zheng W."/>
            <person name="Hao B."/>
            <person name="Liu S."/>
            <person name="Wang W."/>
            <person name="Yuan L."/>
            <person name="Cao M."/>
            <person name="McDermott J."/>
            <person name="Samudrala R."/>
            <person name="Wang J."/>
            <person name="Wong G.K."/>
            <person name="Yang H."/>
        </authorList>
    </citation>
    <scope>NUCLEOTIDE SEQUENCE [LARGE SCALE GENOMIC DNA]</scope>
    <source>
        <strain evidence="9">cv. 93-11</strain>
    </source>
</reference>
<gene>
    <name evidence="8" type="ORF">OsI_24867</name>
</gene>
<feature type="region of interest" description="Disordered" evidence="6">
    <location>
        <begin position="1"/>
        <end position="35"/>
    </location>
</feature>
<dbReference type="FunFam" id="4.10.280.10:FF:000004">
    <property type="entry name" value="Basic helix-loop-helix transcription factor"/>
    <property type="match status" value="1"/>
</dbReference>
<comment type="similarity">
    <text evidence="2">Belongs to the bHLH protein family.</text>
</comment>